<comment type="cofactor">
    <cofactor evidence="1">
        <name>pyridoxal 5'-phosphate</name>
        <dbReference type="ChEBI" id="CHEBI:597326"/>
    </cofactor>
</comment>
<dbReference type="GO" id="GO:0030170">
    <property type="term" value="F:pyridoxal phosphate binding"/>
    <property type="evidence" value="ECO:0007669"/>
    <property type="project" value="InterPro"/>
</dbReference>
<dbReference type="EMBL" id="JAGIYQ010000011">
    <property type="protein sequence ID" value="MBP0726454.1"/>
    <property type="molecule type" value="Genomic_DNA"/>
</dbReference>
<keyword evidence="5" id="KW-0032">Aminotransferase</keyword>
<dbReference type="Gene3D" id="3.90.1150.10">
    <property type="entry name" value="Aspartate Aminotransferase, domain 1"/>
    <property type="match status" value="1"/>
</dbReference>
<gene>
    <name evidence="5" type="ORF">J5Y03_14935</name>
</gene>
<dbReference type="InterPro" id="IPR015421">
    <property type="entry name" value="PyrdxlP-dep_Trfase_major"/>
</dbReference>
<dbReference type="PIRSF" id="PIRSF000521">
    <property type="entry name" value="Transaminase_4ab_Lys_Orn"/>
    <property type="match status" value="1"/>
</dbReference>
<proteinExistence type="inferred from homology"/>
<evidence type="ECO:0000256" key="4">
    <source>
        <dbReference type="RuleBase" id="RU003560"/>
    </source>
</evidence>
<keyword evidence="5" id="KW-0808">Transferase</keyword>
<dbReference type="PANTHER" id="PTHR43094">
    <property type="entry name" value="AMINOTRANSFERASE"/>
    <property type="match status" value="1"/>
</dbReference>
<dbReference type="Gene3D" id="3.40.640.10">
    <property type="entry name" value="Type I PLP-dependent aspartate aminotransferase-like (Major domain)"/>
    <property type="match status" value="1"/>
</dbReference>
<dbReference type="Pfam" id="PF00202">
    <property type="entry name" value="Aminotran_3"/>
    <property type="match status" value="1"/>
</dbReference>
<dbReference type="Proteomes" id="UP000682134">
    <property type="component" value="Unassembled WGS sequence"/>
</dbReference>
<dbReference type="PROSITE" id="PS00600">
    <property type="entry name" value="AA_TRANSFER_CLASS_3"/>
    <property type="match status" value="1"/>
</dbReference>
<protein>
    <submittedName>
        <fullName evidence="5">Aspartate aminotransferase family protein</fullName>
    </submittedName>
</protein>
<dbReference type="InterPro" id="IPR005814">
    <property type="entry name" value="Aminotrans_3"/>
</dbReference>
<sequence length="443" mass="48821">MEKREHLIKPMVGEQYPMISRAQNIYMWDQNGKKYIDGSSGAVTTSIGHSVKEVIDAMVEQASEVAFVYRSQFTSEAAEGLAEKISQLTPGDLNWSFFVNSGTEATETAMKMAIQHFQERGIHTKTKILSRKMSYHGITIGALSMSGHALRRKRFEPLLEDYPMVEAPYCKRCPYGLENPSCQMLCATDLERSILKLGAENVAAFIAEPIVGAAGAALTPPPGYYETIREICSKYDVLFIADEVMTGIGRTGEVFGINHWNVIPDIMVLGKGLAAGYSPIAATVASDRVMEPILKGSRIVMAGHTFSANPLSAKVALAVLNYVEKNRLVENSKTQGAKLKSTLMKWKEEYDFIFDVRGEGLMIGVELKEELFNEQSLTGRVLKIANEKGLLLYPSVSGPQGRSENSFLLSPPLVITDEQVEEILSILKDVFTQLQTETKGAVC</sequence>
<comment type="similarity">
    <text evidence="2 4">Belongs to the class-III pyridoxal-phosphate-dependent aminotransferase family.</text>
</comment>
<evidence type="ECO:0000313" key="5">
    <source>
        <dbReference type="EMBL" id="MBP0726454.1"/>
    </source>
</evidence>
<dbReference type="InterPro" id="IPR015424">
    <property type="entry name" value="PyrdxlP-dep_Trfase"/>
</dbReference>
<dbReference type="RefSeq" id="WP_209406798.1">
    <property type="nucleotide sequence ID" value="NZ_JAGIYQ010000011.1"/>
</dbReference>
<dbReference type="FunFam" id="3.40.640.10:FF:000004">
    <property type="entry name" value="Acetylornithine aminotransferase"/>
    <property type="match status" value="1"/>
</dbReference>
<evidence type="ECO:0000256" key="3">
    <source>
        <dbReference type="ARBA" id="ARBA00022898"/>
    </source>
</evidence>
<keyword evidence="6" id="KW-1185">Reference proteome</keyword>
<dbReference type="AlphaFoldDB" id="A0A940SKX0"/>
<organism evidence="5 6">
    <name type="scientific">Gottfriedia endophytica</name>
    <dbReference type="NCBI Taxonomy" id="2820819"/>
    <lineage>
        <taxon>Bacteria</taxon>
        <taxon>Bacillati</taxon>
        <taxon>Bacillota</taxon>
        <taxon>Bacilli</taxon>
        <taxon>Bacillales</taxon>
        <taxon>Bacillaceae</taxon>
        <taxon>Gottfriedia</taxon>
    </lineage>
</organism>
<dbReference type="PANTHER" id="PTHR43094:SF1">
    <property type="entry name" value="AMINOTRANSFERASE CLASS-III"/>
    <property type="match status" value="1"/>
</dbReference>
<evidence type="ECO:0000313" key="6">
    <source>
        <dbReference type="Proteomes" id="UP000682134"/>
    </source>
</evidence>
<accession>A0A940SKX0</accession>
<keyword evidence="3 4" id="KW-0663">Pyridoxal phosphate</keyword>
<dbReference type="SUPFAM" id="SSF53383">
    <property type="entry name" value="PLP-dependent transferases"/>
    <property type="match status" value="1"/>
</dbReference>
<evidence type="ECO:0000256" key="2">
    <source>
        <dbReference type="ARBA" id="ARBA00008954"/>
    </source>
</evidence>
<evidence type="ECO:0000256" key="1">
    <source>
        <dbReference type="ARBA" id="ARBA00001933"/>
    </source>
</evidence>
<dbReference type="InterPro" id="IPR015422">
    <property type="entry name" value="PyrdxlP-dep_Trfase_small"/>
</dbReference>
<dbReference type="InterPro" id="IPR049704">
    <property type="entry name" value="Aminotrans_3_PPA_site"/>
</dbReference>
<reference evidence="5" key="1">
    <citation type="submission" date="2021-04" db="EMBL/GenBank/DDBJ databases">
        <title>Genome seq and assembly of Bacillus sp.</title>
        <authorList>
            <person name="Chhetri G."/>
        </authorList>
    </citation>
    <scope>NUCLEOTIDE SEQUENCE</scope>
    <source>
        <strain evidence="5">RG28</strain>
    </source>
</reference>
<dbReference type="NCBIfam" id="NF005375">
    <property type="entry name" value="PRK06917.1"/>
    <property type="match status" value="1"/>
</dbReference>
<dbReference type="CDD" id="cd00610">
    <property type="entry name" value="OAT_like"/>
    <property type="match status" value="1"/>
</dbReference>
<name>A0A940SKX0_9BACI</name>
<dbReference type="GO" id="GO:0008483">
    <property type="term" value="F:transaminase activity"/>
    <property type="evidence" value="ECO:0007669"/>
    <property type="project" value="UniProtKB-KW"/>
</dbReference>
<comment type="caution">
    <text evidence="5">The sequence shown here is derived from an EMBL/GenBank/DDBJ whole genome shotgun (WGS) entry which is preliminary data.</text>
</comment>